<dbReference type="InterPro" id="IPR003124">
    <property type="entry name" value="WH2_dom"/>
</dbReference>
<evidence type="ECO:0000313" key="12">
    <source>
        <dbReference type="EMBL" id="BET02307.1"/>
    </source>
</evidence>
<evidence type="ECO:0000259" key="11">
    <source>
        <dbReference type="PROSITE" id="PS51082"/>
    </source>
</evidence>
<dbReference type="PANTHER" id="PTHR11202:SF36">
    <property type="entry name" value="ACTIN NUCLEATION-PROMOTING FACTOR WASL"/>
    <property type="match status" value="1"/>
</dbReference>
<feature type="compositionally biased region" description="Pro residues" evidence="8">
    <location>
        <begin position="326"/>
        <end position="350"/>
    </location>
</feature>
<evidence type="ECO:0000256" key="2">
    <source>
        <dbReference type="ARBA" id="ARBA00004245"/>
    </source>
</evidence>
<evidence type="ECO:0000256" key="4">
    <source>
        <dbReference type="ARBA" id="ARBA00022553"/>
    </source>
</evidence>
<keyword evidence="13" id="KW-1185">Reference proteome</keyword>
<keyword evidence="5" id="KW-0677">Repeat</keyword>
<accession>A0ABN7BDA5</accession>
<dbReference type="Gene3D" id="3.90.810.10">
    <property type="entry name" value="CRIB domain"/>
    <property type="match status" value="1"/>
</dbReference>
<gene>
    <name evidence="12" type="ORF">NTJ_15125</name>
</gene>
<dbReference type="InterPro" id="IPR000697">
    <property type="entry name" value="WH1/EVH1_dom"/>
</dbReference>
<feature type="compositionally biased region" description="Acidic residues" evidence="8">
    <location>
        <begin position="433"/>
        <end position="449"/>
    </location>
</feature>
<dbReference type="SMART" id="SM00461">
    <property type="entry name" value="WH1"/>
    <property type="match status" value="1"/>
</dbReference>
<name>A0ABN7BDA5_9HEMI</name>
<dbReference type="Pfam" id="PF00568">
    <property type="entry name" value="WH1"/>
    <property type="match status" value="1"/>
</dbReference>
<reference evidence="12 13" key="1">
    <citation type="submission" date="2023-09" db="EMBL/GenBank/DDBJ databases">
        <title>Nesidiocoris tenuis whole genome shotgun sequence.</title>
        <authorList>
            <person name="Shibata T."/>
            <person name="Shimoda M."/>
            <person name="Kobayashi T."/>
            <person name="Uehara T."/>
        </authorList>
    </citation>
    <scope>NUCLEOTIDE SEQUENCE [LARGE SCALE GENOMIC DNA]</scope>
    <source>
        <strain evidence="12 13">Japan</strain>
    </source>
</reference>
<proteinExistence type="predicted"/>
<keyword evidence="6" id="KW-0206">Cytoskeleton</keyword>
<dbReference type="PROSITE" id="PS51082">
    <property type="entry name" value="WH2"/>
    <property type="match status" value="2"/>
</dbReference>
<evidence type="ECO:0000313" key="13">
    <source>
        <dbReference type="Proteomes" id="UP001307889"/>
    </source>
</evidence>
<evidence type="ECO:0000259" key="10">
    <source>
        <dbReference type="PROSITE" id="PS50229"/>
    </source>
</evidence>
<dbReference type="CDD" id="cd01205">
    <property type="entry name" value="EVH1_WASP-like"/>
    <property type="match status" value="1"/>
</dbReference>
<organism evidence="12 13">
    <name type="scientific">Nesidiocoris tenuis</name>
    <dbReference type="NCBI Taxonomy" id="355587"/>
    <lineage>
        <taxon>Eukaryota</taxon>
        <taxon>Metazoa</taxon>
        <taxon>Ecdysozoa</taxon>
        <taxon>Arthropoda</taxon>
        <taxon>Hexapoda</taxon>
        <taxon>Insecta</taxon>
        <taxon>Pterygota</taxon>
        <taxon>Neoptera</taxon>
        <taxon>Paraneoptera</taxon>
        <taxon>Hemiptera</taxon>
        <taxon>Heteroptera</taxon>
        <taxon>Panheteroptera</taxon>
        <taxon>Cimicomorpha</taxon>
        <taxon>Miridae</taxon>
        <taxon>Dicyphina</taxon>
        <taxon>Nesidiocoris</taxon>
    </lineage>
</organism>
<dbReference type="PROSITE" id="PS50229">
    <property type="entry name" value="WH1"/>
    <property type="match status" value="1"/>
</dbReference>
<evidence type="ECO:0008006" key="14">
    <source>
        <dbReference type="Google" id="ProtNLM"/>
    </source>
</evidence>
<keyword evidence="7" id="KW-0539">Nucleus</keyword>
<dbReference type="SUPFAM" id="SSF50729">
    <property type="entry name" value="PH domain-like"/>
    <property type="match status" value="1"/>
</dbReference>
<protein>
    <recommendedName>
        <fullName evidence="14">WH1 domain-containing protein</fullName>
    </recommendedName>
</protein>
<feature type="domain" description="CRIB" evidence="9">
    <location>
        <begin position="196"/>
        <end position="209"/>
    </location>
</feature>
<feature type="region of interest" description="Disordered" evidence="8">
    <location>
        <begin position="267"/>
        <end position="449"/>
    </location>
</feature>
<feature type="compositionally biased region" description="Polar residues" evidence="8">
    <location>
        <begin position="400"/>
        <end position="409"/>
    </location>
</feature>
<dbReference type="Pfam" id="PF00786">
    <property type="entry name" value="PBD"/>
    <property type="match status" value="1"/>
</dbReference>
<dbReference type="PANTHER" id="PTHR11202">
    <property type="entry name" value="SPROUTY-RELATED, EVH1 DOMAIN-CONTAINING PROTEIN FAMILY MEMBER"/>
    <property type="match status" value="1"/>
</dbReference>
<dbReference type="EMBL" id="AP028922">
    <property type="protein sequence ID" value="BET02307.1"/>
    <property type="molecule type" value="Genomic_DNA"/>
</dbReference>
<sequence length="449" mass="50041">MKLTMPEYKSSRLLTPEENDLVFSLLGPRCQTLATTVVELYTTGSRDSDKWQYKDVGVLCLVKDNAKRSYFFRLFCLVKKQMTWEHEIYNNMDYLAPTSFLHTFEAENCITAFNFADEDEGFYLRNTLLDKLETKKQRRMEKRNRNINNNVSITQRIEPKAPGMTINNAPLNSSPALKPRSVAKKDNKKRLTKADIGVPKDFKHISHVGFDPHKGYELEVAGEVDDPQLKKFFDQAGVSEMHLRDKDTREFIYDFIQANGGMEAVAGALELPPPPVPTRTKMAPPPPMRAPPAIPPPPPPPPPIRTLPPRSLPPSPKATVEQVDARPPPPPPAPGPPPPPAPMMPAAPPMEDPRSALMEAIRSGANLKPVNNVANEPKKAPDSRGELLDQIRQGVELKPVNTTPNSTPASEPKGLAGALARALAERSTYLYSDSDDDEDEDDEDDEWEE</sequence>
<dbReference type="InterPro" id="IPR011993">
    <property type="entry name" value="PH-like_dom_sf"/>
</dbReference>
<dbReference type="Gene3D" id="2.30.29.30">
    <property type="entry name" value="Pleckstrin-homology domain (PH domain)/Phosphotyrosine-binding domain (PTB)"/>
    <property type="match status" value="1"/>
</dbReference>
<comment type="subcellular location">
    <subcellularLocation>
        <location evidence="2">Cytoplasm</location>
        <location evidence="2">Cytoskeleton</location>
    </subcellularLocation>
    <subcellularLocation>
        <location evidence="1">Nucleus</location>
    </subcellularLocation>
</comment>
<feature type="compositionally biased region" description="Pro residues" evidence="8">
    <location>
        <begin position="271"/>
        <end position="316"/>
    </location>
</feature>
<dbReference type="Gene3D" id="6.10.280.150">
    <property type="match status" value="1"/>
</dbReference>
<feature type="domain" description="WH2" evidence="11">
    <location>
        <begin position="353"/>
        <end position="370"/>
    </location>
</feature>
<feature type="compositionally biased region" description="Basic and acidic residues" evidence="8">
    <location>
        <begin position="376"/>
        <end position="389"/>
    </location>
</feature>
<dbReference type="PROSITE" id="PS50108">
    <property type="entry name" value="CRIB"/>
    <property type="match status" value="1"/>
</dbReference>
<dbReference type="InterPro" id="IPR036936">
    <property type="entry name" value="CRIB_dom_sf"/>
</dbReference>
<dbReference type="SMART" id="SM00246">
    <property type="entry name" value="WH2"/>
    <property type="match status" value="2"/>
</dbReference>
<evidence type="ECO:0000256" key="3">
    <source>
        <dbReference type="ARBA" id="ARBA00022490"/>
    </source>
</evidence>
<evidence type="ECO:0000256" key="1">
    <source>
        <dbReference type="ARBA" id="ARBA00004123"/>
    </source>
</evidence>
<evidence type="ECO:0000256" key="6">
    <source>
        <dbReference type="ARBA" id="ARBA00023212"/>
    </source>
</evidence>
<dbReference type="Proteomes" id="UP001307889">
    <property type="component" value="Chromosome 14"/>
</dbReference>
<dbReference type="Pfam" id="PF02205">
    <property type="entry name" value="WH2"/>
    <property type="match status" value="2"/>
</dbReference>
<dbReference type="CDD" id="cd00132">
    <property type="entry name" value="CRIB"/>
    <property type="match status" value="1"/>
</dbReference>
<keyword evidence="4" id="KW-0597">Phosphoprotein</keyword>
<evidence type="ECO:0000256" key="5">
    <source>
        <dbReference type="ARBA" id="ARBA00022737"/>
    </source>
</evidence>
<keyword evidence="3" id="KW-0963">Cytoplasm</keyword>
<dbReference type="InterPro" id="IPR000095">
    <property type="entry name" value="CRIB_dom"/>
</dbReference>
<evidence type="ECO:0000259" key="9">
    <source>
        <dbReference type="PROSITE" id="PS50108"/>
    </source>
</evidence>
<evidence type="ECO:0000256" key="7">
    <source>
        <dbReference type="ARBA" id="ARBA00023242"/>
    </source>
</evidence>
<dbReference type="InterPro" id="IPR011026">
    <property type="entry name" value="WAS_C"/>
</dbReference>
<evidence type="ECO:0000256" key="8">
    <source>
        <dbReference type="SAM" id="MobiDB-lite"/>
    </source>
</evidence>
<dbReference type="SUPFAM" id="SSF47912">
    <property type="entry name" value="Wiscott-Aldrich syndrome protein, WASP, C-terminal domain"/>
    <property type="match status" value="1"/>
</dbReference>
<feature type="domain" description="WH1" evidence="10">
    <location>
        <begin position="25"/>
        <end position="135"/>
    </location>
</feature>
<feature type="domain" description="WH2" evidence="11">
    <location>
        <begin position="383"/>
        <end position="400"/>
    </location>
</feature>
<dbReference type="InterPro" id="IPR033927">
    <property type="entry name" value="WASPfam_EVH1"/>
</dbReference>